<dbReference type="SUPFAM" id="SSF52540">
    <property type="entry name" value="P-loop containing nucleoside triphosphate hydrolases"/>
    <property type="match status" value="2"/>
</dbReference>
<dbReference type="InterPro" id="IPR001650">
    <property type="entry name" value="Helicase_C-like"/>
</dbReference>
<name>A0A6C0LPY8_9ZZZZ</name>
<evidence type="ECO:0000313" key="3">
    <source>
        <dbReference type="EMBL" id="QHU32513.1"/>
    </source>
</evidence>
<proteinExistence type="predicted"/>
<reference evidence="3" key="1">
    <citation type="journal article" date="2020" name="Nature">
        <title>Giant virus diversity and host interactions through global metagenomics.</title>
        <authorList>
            <person name="Schulz F."/>
            <person name="Roux S."/>
            <person name="Paez-Espino D."/>
            <person name="Jungbluth S."/>
            <person name="Walsh D.A."/>
            <person name="Denef V.J."/>
            <person name="McMahon K.D."/>
            <person name="Konstantinidis K.T."/>
            <person name="Eloe-Fadrosh E.A."/>
            <person name="Kyrpides N.C."/>
            <person name="Woyke T."/>
        </authorList>
    </citation>
    <scope>NUCLEOTIDE SEQUENCE</scope>
    <source>
        <strain evidence="3">GVMAG-M-3300027969-2</strain>
    </source>
</reference>
<feature type="compositionally biased region" description="Basic and acidic residues" evidence="1">
    <location>
        <begin position="1"/>
        <end position="28"/>
    </location>
</feature>
<feature type="region of interest" description="Disordered" evidence="1">
    <location>
        <begin position="1"/>
        <end position="41"/>
    </location>
</feature>
<evidence type="ECO:0000256" key="1">
    <source>
        <dbReference type="SAM" id="MobiDB-lite"/>
    </source>
</evidence>
<dbReference type="Pfam" id="PF00271">
    <property type="entry name" value="Helicase_C"/>
    <property type="match status" value="1"/>
</dbReference>
<dbReference type="Gene3D" id="3.40.50.300">
    <property type="entry name" value="P-loop containing nucleotide triphosphate hydrolases"/>
    <property type="match status" value="1"/>
</dbReference>
<sequence>MEQQIETKKYCPDGTRRNNKTGKCEPKKEKRATKKKKEVLSETTPKFLSDTTKAVKDTLNNLVDIVSTEAVEPKNRKYCPPGTRRNKETGNCEPKKAKRVTKKNIVNTILENPVVQNLTTFKPLDINENTPNPLLDALKEPFMETNEEVNAPVVESISIPVINIEPQSEPTTKRTISISRNNDLIRMDFEELKQVLLSLLPSGEPLKDEFNNPIKIRKEIVRLRKLKTPLPPPVETPIETTLPPPVDILTETIPTEIPIEALPSQIEAKEEEFEPIISTSDLNNKELFEKEKEEHELNRENKEYDFLYPHINDPNFNEKIAKRKEFNDTKYDGKIRDVKTYANQVCKSHFELLPHQLFVKNFLSLNTPYNSLLLYHGLGTGKTCSAIGIAEEMRSYMKEVGIKQKILVIASPNVQSNFRLQLFDENKLQSDNGLWSLNTCIGNSLLKEINPTNLTDVPRERIVSQINTIINTYYEFVGYIEFANYIQKYTTVQENSGMSEDEIKKTEIKNIKRVFNNRLLIIDEVHNIRKSDDNKNKRIGELLMNVAKHTINMRLLLLSATPMYNNYKEIIWLTNLMNMNDKRSTITEDQVFDKNGNFIPQQNRNGEIIEGGRELLERKLTGYVSYVRGENPYTFPYRIYPADFSPENSLQSITYPANQMNGKPVDKPLQFIPIYTSQIGEYQSKVYDFIMINLRNKSMSRRDKFGKEIIMPDFENMESFGYTLLQTPLEALNIVYPTPMFDAINLNAEIPTDNQEIVENMIGSKGLANIMNYTTVTVPNPIKNNYEYKPEVIQKYGRIFHSEHIGKYSNKIASLCECIRNSTGIVMVYSQYIDGGAVPIALALEEMGFGRYGSAKYTTSLFKKPLSEPIDARTMKPKSQVAENFKQAKYLMITGDKFFSPNNSMDIKYATKSENKYGELVKVIIISKAGSEGLDFKNIRQSHILEPWYNTNRIEQIIGRAVRNLSHCPLPFEERNVEIYLHATLPRNNEEPTDLYIYRLAEKKALQIGNVTRVIKENAVDCLLNIGQTNFTVEKLNSLVENQNIEIALSSGRQINFKIGDKPFTELCDYMDNCNFTCSSKAEIREEDIVKDTYNNDYIKTNFQMILKRIRQLFKEQSFYKKDFLINSINISKPYPIEQIYYTLSQFIDNKNEFLVDKYGRIGTLVNKGEYYAFQPIEITDENASIFERSTPIDYKPENMALELQKRAKEKDEPEEEKENEEDKINVSYDDLMNEIRQLIDGTLRSNDIEIEPGEVDWYKHANKVLTNLTMMHNISQDKLYKYVLFHYLDNLTIRRKFIFIKKIYSGEYDESNLLNKLVKEYFDDKMVEINQQRAIVLENKEQVKTYIQSKELNTLWSEATKLSEKQLFEQAIMDKIIISNIGTKINHHIGFMQFFKGRELTFKIKDMTQTRNNKGSRCDRMGKTEIIKFLNQVLGEKEEKMYTNDNTETILKIGLCVILEIILRHFNDMKKDNKVWFLDPERTLKNNIVNCKMGRTGIIECAEL</sequence>
<dbReference type="InterPro" id="IPR038718">
    <property type="entry name" value="SNF2-like_sf"/>
</dbReference>
<feature type="region of interest" description="Disordered" evidence="1">
    <location>
        <begin position="76"/>
        <end position="96"/>
    </location>
</feature>
<dbReference type="InterPro" id="IPR027417">
    <property type="entry name" value="P-loop_NTPase"/>
</dbReference>
<dbReference type="Pfam" id="PF00176">
    <property type="entry name" value="SNF2-rel_dom"/>
    <property type="match status" value="1"/>
</dbReference>
<organism evidence="3">
    <name type="scientific">viral metagenome</name>
    <dbReference type="NCBI Taxonomy" id="1070528"/>
    <lineage>
        <taxon>unclassified sequences</taxon>
        <taxon>metagenomes</taxon>
        <taxon>organismal metagenomes</taxon>
    </lineage>
</organism>
<dbReference type="InterPro" id="IPR014001">
    <property type="entry name" value="Helicase_ATP-bd"/>
</dbReference>
<accession>A0A6C0LPY8</accession>
<dbReference type="Gene3D" id="3.40.50.10810">
    <property type="entry name" value="Tandem AAA-ATPase domain"/>
    <property type="match status" value="1"/>
</dbReference>
<dbReference type="GO" id="GO:0005524">
    <property type="term" value="F:ATP binding"/>
    <property type="evidence" value="ECO:0007669"/>
    <property type="project" value="InterPro"/>
</dbReference>
<dbReference type="EMBL" id="MN740540">
    <property type="protein sequence ID" value="QHU32513.1"/>
    <property type="molecule type" value="Genomic_DNA"/>
</dbReference>
<feature type="domain" description="Helicase ATP-binding" evidence="2">
    <location>
        <begin position="397"/>
        <end position="580"/>
    </location>
</feature>
<feature type="compositionally biased region" description="Basic and acidic residues" evidence="1">
    <location>
        <begin position="85"/>
        <end position="95"/>
    </location>
</feature>
<dbReference type="PROSITE" id="PS51192">
    <property type="entry name" value="HELICASE_ATP_BIND_1"/>
    <property type="match status" value="1"/>
</dbReference>
<protein>
    <recommendedName>
        <fullName evidence="2">Helicase ATP-binding domain-containing protein</fullName>
    </recommendedName>
</protein>
<dbReference type="InterPro" id="IPR000330">
    <property type="entry name" value="SNF2_N"/>
</dbReference>
<evidence type="ECO:0000259" key="2">
    <source>
        <dbReference type="PROSITE" id="PS51192"/>
    </source>
</evidence>